<evidence type="ECO:0000256" key="2">
    <source>
        <dbReference type="SAM" id="Phobius"/>
    </source>
</evidence>
<feature type="domain" description="Ricin B lectin" evidence="3">
    <location>
        <begin position="177"/>
        <end position="279"/>
    </location>
</feature>
<dbReference type="InterPro" id="IPR000772">
    <property type="entry name" value="Ricin_B_lectin"/>
</dbReference>
<keyword evidence="2" id="KW-0812">Transmembrane</keyword>
<dbReference type="Pfam" id="PF00652">
    <property type="entry name" value="Ricin_B_lectin"/>
    <property type="match status" value="1"/>
</dbReference>
<feature type="compositionally biased region" description="Basic and acidic residues" evidence="1">
    <location>
        <begin position="78"/>
        <end position="87"/>
    </location>
</feature>
<protein>
    <recommendedName>
        <fullName evidence="3">Ricin B lectin domain-containing protein</fullName>
    </recommendedName>
</protein>
<dbReference type="PROSITE" id="PS50231">
    <property type="entry name" value="RICIN_B_LECTIN"/>
    <property type="match status" value="1"/>
</dbReference>
<feature type="transmembrane region" description="Helical" evidence="2">
    <location>
        <begin position="16"/>
        <end position="39"/>
    </location>
</feature>
<evidence type="ECO:0000259" key="3">
    <source>
        <dbReference type="Pfam" id="PF00652"/>
    </source>
</evidence>
<accession>A0ABT9PB66</accession>
<evidence type="ECO:0000313" key="4">
    <source>
        <dbReference type="EMBL" id="MDP9829771.1"/>
    </source>
</evidence>
<dbReference type="InterPro" id="IPR035992">
    <property type="entry name" value="Ricin_B-like_lectins"/>
</dbReference>
<gene>
    <name evidence="4" type="ORF">J2S57_005520</name>
</gene>
<dbReference type="RefSeq" id="WP_307248270.1">
    <property type="nucleotide sequence ID" value="NZ_JAUSQZ010000001.1"/>
</dbReference>
<comment type="caution">
    <text evidence="4">The sequence shown here is derived from an EMBL/GenBank/DDBJ whole genome shotgun (WGS) entry which is preliminary data.</text>
</comment>
<dbReference type="SUPFAM" id="SSF50370">
    <property type="entry name" value="Ricin B-like lectins"/>
    <property type="match status" value="1"/>
</dbReference>
<dbReference type="Proteomes" id="UP001235712">
    <property type="component" value="Unassembled WGS sequence"/>
</dbReference>
<reference evidence="4 5" key="1">
    <citation type="submission" date="2023-07" db="EMBL/GenBank/DDBJ databases">
        <title>Sequencing the genomes of 1000 actinobacteria strains.</title>
        <authorList>
            <person name="Klenk H.-P."/>
        </authorList>
    </citation>
    <scope>NUCLEOTIDE SEQUENCE [LARGE SCALE GENOMIC DNA]</scope>
    <source>
        <strain evidence="4 5">DSM 44388</strain>
    </source>
</reference>
<dbReference type="Gene3D" id="2.80.10.50">
    <property type="match status" value="1"/>
</dbReference>
<organism evidence="4 5">
    <name type="scientific">Kineosporia succinea</name>
    <dbReference type="NCBI Taxonomy" id="84632"/>
    <lineage>
        <taxon>Bacteria</taxon>
        <taxon>Bacillati</taxon>
        <taxon>Actinomycetota</taxon>
        <taxon>Actinomycetes</taxon>
        <taxon>Kineosporiales</taxon>
        <taxon>Kineosporiaceae</taxon>
        <taxon>Kineosporia</taxon>
    </lineage>
</organism>
<keyword evidence="5" id="KW-1185">Reference proteome</keyword>
<keyword evidence="2" id="KW-0472">Membrane</keyword>
<dbReference type="EMBL" id="JAUSQZ010000001">
    <property type="protein sequence ID" value="MDP9829771.1"/>
    <property type="molecule type" value="Genomic_DNA"/>
</dbReference>
<evidence type="ECO:0000256" key="1">
    <source>
        <dbReference type="SAM" id="MobiDB-lite"/>
    </source>
</evidence>
<dbReference type="CDD" id="cd00161">
    <property type="entry name" value="beta-trefoil_Ricin-like"/>
    <property type="match status" value="1"/>
</dbReference>
<evidence type="ECO:0000313" key="5">
    <source>
        <dbReference type="Proteomes" id="UP001235712"/>
    </source>
</evidence>
<proteinExistence type="predicted"/>
<feature type="compositionally biased region" description="Low complexity" evidence="1">
    <location>
        <begin position="88"/>
        <end position="98"/>
    </location>
</feature>
<name>A0ABT9PB66_9ACTN</name>
<keyword evidence="2" id="KW-1133">Transmembrane helix</keyword>
<feature type="region of interest" description="Disordered" evidence="1">
    <location>
        <begin position="57"/>
        <end position="98"/>
    </location>
</feature>
<sequence length="280" mass="29181">MSNDEPTSSERPRKPFSWAVIGGVALVAVGVAAITATVAQTVGGKVKGEEVTFVAGPVEPPGAKATARPTTVPTASARAEKTQEAEPAKAPATRTRTVTATTPGVPVAQEPTTRETRKTTPAPVKAAIGVNYRLVNGVTGRCLGTMAESTTSTQQNCADSVRVQIARARTVNGVPVFQIKDSSGGLCLDPPGGGTPVEGDGVGATICYEPSSTDNQEWTLRNSGRVKNGLVQYFVVNTLSQLCLEVQGGVADGTDMAVGKNMQLWTCDPSDDHLWTFRKA</sequence>